<reference evidence="4" key="1">
    <citation type="submission" date="2022-08" db="EMBL/GenBank/DDBJ databases">
        <title>Genomic Encyclopedia of Type Strains, Phase V (KMG-V): Genome sequencing to study the core and pangenomes of soil and plant-associated prokaryotes.</title>
        <authorList>
            <person name="Whitman W."/>
        </authorList>
    </citation>
    <scope>NUCLEOTIDE SEQUENCE</scope>
    <source>
        <strain evidence="4">SP3012</strain>
    </source>
</reference>
<evidence type="ECO:0000256" key="2">
    <source>
        <dbReference type="SAM" id="MobiDB-lite"/>
    </source>
</evidence>
<comment type="similarity">
    <text evidence="1">Belongs to the initiator RepB protein family.</text>
</comment>
<dbReference type="EMBL" id="JANUBF010000015">
    <property type="protein sequence ID" value="MCS4037211.1"/>
    <property type="molecule type" value="Genomic_DNA"/>
</dbReference>
<dbReference type="SUPFAM" id="SSF46785">
    <property type="entry name" value="Winged helix' DNA-binding domain"/>
    <property type="match status" value="2"/>
</dbReference>
<evidence type="ECO:0000259" key="3">
    <source>
        <dbReference type="Pfam" id="PF01051"/>
    </source>
</evidence>
<dbReference type="Pfam" id="PF01051">
    <property type="entry name" value="Rep3_N"/>
    <property type="match status" value="1"/>
</dbReference>
<sequence>MPGQQSLEFGATEEKVVAKANELIRGRHEFSTVEQRIFVSMVAQLSRDMDDFPMQEVRIEEVWDVAGACPNNIYSRIDDITDNLVEKTIEVRRRNEEGRETGFTKYPLFKICEHERGSGMIRAKFNEEMSEFLLDLKKRFTLYLVTVFLRLRSKYSTQIYEMLKMRQDLRKERVTLQEFRERLALEDKYPRFSNLKRRVIEKAREELKEKADIYFTYHVERQNNSPQAIEFFIHDNEEVIEEIKSQEDSLSHLEEIDQGTSPQPESSNSSQGNPSERGPDAVNGLDLFLENRSQAELASLNKDRIRDLYEEARTQVSEAHPDQPHTYIESRVVTLMEEAWDNG</sequence>
<feature type="domain" description="Initiator Rep protein WH1" evidence="3">
    <location>
        <begin position="17"/>
        <end position="164"/>
    </location>
</feature>
<dbReference type="InterPro" id="IPR036390">
    <property type="entry name" value="WH_DNA-bd_sf"/>
</dbReference>
<dbReference type="InterPro" id="IPR036388">
    <property type="entry name" value="WH-like_DNA-bd_sf"/>
</dbReference>
<gene>
    <name evidence="4" type="ORF">GGQ01_002291</name>
</gene>
<dbReference type="GO" id="GO:0003887">
    <property type="term" value="F:DNA-directed DNA polymerase activity"/>
    <property type="evidence" value="ECO:0007669"/>
    <property type="project" value="InterPro"/>
</dbReference>
<dbReference type="GO" id="GO:0006270">
    <property type="term" value="P:DNA replication initiation"/>
    <property type="evidence" value="ECO:0007669"/>
    <property type="project" value="InterPro"/>
</dbReference>
<accession>A0A9X2ZZ78</accession>
<evidence type="ECO:0000256" key="1">
    <source>
        <dbReference type="ARBA" id="ARBA00038283"/>
    </source>
</evidence>
<dbReference type="InterPro" id="IPR000525">
    <property type="entry name" value="Initiator_Rep_WH1"/>
</dbReference>
<evidence type="ECO:0000313" key="5">
    <source>
        <dbReference type="Proteomes" id="UP001155040"/>
    </source>
</evidence>
<dbReference type="Pfam" id="PF21205">
    <property type="entry name" value="Rep3_C"/>
    <property type="match status" value="1"/>
</dbReference>
<protein>
    <submittedName>
        <fullName evidence="4">Plasmid replication initiation protein</fullName>
    </submittedName>
</protein>
<dbReference type="AlphaFoldDB" id="A0A9X2ZZ78"/>
<dbReference type="Proteomes" id="UP001155040">
    <property type="component" value="Unassembled WGS sequence"/>
</dbReference>
<name>A0A9X2ZZ78_9BACT</name>
<feature type="region of interest" description="Disordered" evidence="2">
    <location>
        <begin position="254"/>
        <end position="283"/>
    </location>
</feature>
<proteinExistence type="inferred from homology"/>
<organism evidence="4 5">
    <name type="scientific">Salinibacter ruber</name>
    <dbReference type="NCBI Taxonomy" id="146919"/>
    <lineage>
        <taxon>Bacteria</taxon>
        <taxon>Pseudomonadati</taxon>
        <taxon>Rhodothermota</taxon>
        <taxon>Rhodothermia</taxon>
        <taxon>Rhodothermales</taxon>
        <taxon>Salinibacteraceae</taxon>
        <taxon>Salinibacter</taxon>
    </lineage>
</organism>
<evidence type="ECO:0000313" key="4">
    <source>
        <dbReference type="EMBL" id="MCS4037211.1"/>
    </source>
</evidence>
<feature type="compositionally biased region" description="Polar residues" evidence="2">
    <location>
        <begin position="258"/>
        <end position="274"/>
    </location>
</feature>
<dbReference type="Gene3D" id="1.10.10.10">
    <property type="entry name" value="Winged helix-like DNA-binding domain superfamily/Winged helix DNA-binding domain"/>
    <property type="match status" value="2"/>
</dbReference>
<dbReference type="RefSeq" id="WP_259090972.1">
    <property type="nucleotide sequence ID" value="NZ_JANTZY010000033.1"/>
</dbReference>
<comment type="caution">
    <text evidence="4">The sequence shown here is derived from an EMBL/GenBank/DDBJ whole genome shotgun (WGS) entry which is preliminary data.</text>
</comment>